<evidence type="ECO:0000256" key="1">
    <source>
        <dbReference type="SAM" id="MobiDB-lite"/>
    </source>
</evidence>
<name>A0A8I1K8Q2_9PSED</name>
<dbReference type="Proteomes" id="UP000658390">
    <property type="component" value="Unassembled WGS sequence"/>
</dbReference>
<gene>
    <name evidence="2" type="ORF">JFT45_15620</name>
</gene>
<dbReference type="EMBL" id="JAEKCZ010000013">
    <property type="protein sequence ID" value="MBJ2257941.1"/>
    <property type="molecule type" value="Genomic_DNA"/>
</dbReference>
<sequence length="138" mass="15670">MKYRVWLFVMFMAVEVRAEAFSNPLNRATCLTLNREVNSYIRRGIDQPLAEVTVFRQTRSLLIEGFEAGQYSIDQLAAGLYALSQGAQKVVKNCQRKRSRKFVDMLPEPVKALLLTGRPDTTDSRRPTAFQGLADKGR</sequence>
<feature type="region of interest" description="Disordered" evidence="1">
    <location>
        <begin position="117"/>
        <end position="138"/>
    </location>
</feature>
<evidence type="ECO:0000313" key="3">
    <source>
        <dbReference type="Proteomes" id="UP000658390"/>
    </source>
</evidence>
<evidence type="ECO:0000313" key="2">
    <source>
        <dbReference type="EMBL" id="MBJ2257941.1"/>
    </source>
</evidence>
<proteinExistence type="predicted"/>
<dbReference type="AlphaFoldDB" id="A0A8I1K8Q2"/>
<dbReference type="RefSeq" id="WP_046810433.1">
    <property type="nucleotide sequence ID" value="NZ_JAEKCZ010000013.1"/>
</dbReference>
<organism evidence="2 3">
    <name type="scientific">Pseudomonas psychrophila</name>
    <dbReference type="NCBI Taxonomy" id="122355"/>
    <lineage>
        <taxon>Bacteria</taxon>
        <taxon>Pseudomonadati</taxon>
        <taxon>Pseudomonadota</taxon>
        <taxon>Gammaproteobacteria</taxon>
        <taxon>Pseudomonadales</taxon>
        <taxon>Pseudomonadaceae</taxon>
        <taxon>Pseudomonas</taxon>
    </lineage>
</organism>
<reference evidence="2" key="1">
    <citation type="submission" date="2020-12" db="EMBL/GenBank/DDBJ databases">
        <title>Antibiotic resistance and phylogeny of Pseudomonas spp. isolated over three decades from chicken meat in the Norwegian food chain.</title>
        <authorList>
            <person name="Moen B."/>
        </authorList>
    </citation>
    <scope>NUCLEOTIDE SEQUENCE</scope>
    <source>
        <strain evidence="2">MF6762</strain>
    </source>
</reference>
<comment type="caution">
    <text evidence="2">The sequence shown here is derived from an EMBL/GenBank/DDBJ whole genome shotgun (WGS) entry which is preliminary data.</text>
</comment>
<protein>
    <submittedName>
        <fullName evidence="2">Uncharacterized protein</fullName>
    </submittedName>
</protein>
<accession>A0A8I1K8Q2</accession>